<dbReference type="EMBL" id="FYEX01000002">
    <property type="protein sequence ID" value="SNC72588.1"/>
    <property type="molecule type" value="Genomic_DNA"/>
</dbReference>
<protein>
    <submittedName>
        <fullName evidence="4">Glutathione S-transferase</fullName>
    </submittedName>
</protein>
<accession>A0A212U2W7</accession>
<feature type="domain" description="GST C-terminal" evidence="3">
    <location>
        <begin position="90"/>
        <end position="215"/>
    </location>
</feature>
<evidence type="ECO:0000256" key="1">
    <source>
        <dbReference type="RuleBase" id="RU003494"/>
    </source>
</evidence>
<feature type="domain" description="GST N-terminal" evidence="2">
    <location>
        <begin position="1"/>
        <end position="85"/>
    </location>
</feature>
<dbReference type="SUPFAM" id="SSF47616">
    <property type="entry name" value="GST C-terminal domain-like"/>
    <property type="match status" value="1"/>
</dbReference>
<dbReference type="InterPro" id="IPR040079">
    <property type="entry name" value="Glutathione_S-Trfase"/>
</dbReference>
<dbReference type="Pfam" id="PF00043">
    <property type="entry name" value="GST_C"/>
    <property type="match status" value="1"/>
</dbReference>
<dbReference type="Gene3D" id="3.40.30.10">
    <property type="entry name" value="Glutaredoxin"/>
    <property type="match status" value="1"/>
</dbReference>
<dbReference type="PROSITE" id="PS50405">
    <property type="entry name" value="GST_CTER"/>
    <property type="match status" value="1"/>
</dbReference>
<dbReference type="OrthoDB" id="8772754at2"/>
<proteinExistence type="inferred from homology"/>
<keyword evidence="4" id="KW-0808">Transferase</keyword>
<dbReference type="SFLD" id="SFLDG01150">
    <property type="entry name" value="Main.1:_Beta-like"/>
    <property type="match status" value="1"/>
</dbReference>
<dbReference type="RefSeq" id="WP_088813581.1">
    <property type="nucleotide sequence ID" value="NZ_FYEX01000002.1"/>
</dbReference>
<organism evidence="4 5">
    <name type="scientific">Polynucleobacter victoriensis</name>
    <dbReference type="NCBI Taxonomy" id="2049319"/>
    <lineage>
        <taxon>Bacteria</taxon>
        <taxon>Pseudomonadati</taxon>
        <taxon>Pseudomonadota</taxon>
        <taxon>Betaproteobacteria</taxon>
        <taxon>Burkholderiales</taxon>
        <taxon>Burkholderiaceae</taxon>
        <taxon>Polynucleobacter</taxon>
    </lineage>
</organism>
<keyword evidence="5" id="KW-1185">Reference proteome</keyword>
<dbReference type="CDD" id="cd03188">
    <property type="entry name" value="GST_C_Beta"/>
    <property type="match status" value="1"/>
</dbReference>
<reference evidence="4 5" key="1">
    <citation type="submission" date="2017-06" db="EMBL/GenBank/DDBJ databases">
        <authorList>
            <person name="Kim H.J."/>
            <person name="Triplett B.A."/>
        </authorList>
    </citation>
    <scope>NUCLEOTIDE SEQUENCE [LARGE SCALE GENOMIC DNA]</scope>
    <source>
        <strain evidence="4 5">MWH-VicM1</strain>
    </source>
</reference>
<comment type="similarity">
    <text evidence="1">Belongs to the GST superfamily.</text>
</comment>
<gene>
    <name evidence="4" type="ORF">SAMN06295916_1664</name>
</gene>
<evidence type="ECO:0000313" key="4">
    <source>
        <dbReference type="EMBL" id="SNC72588.1"/>
    </source>
</evidence>
<dbReference type="InterPro" id="IPR036282">
    <property type="entry name" value="Glutathione-S-Trfase_C_sf"/>
</dbReference>
<name>A0A212U2W7_9BURK</name>
<dbReference type="Pfam" id="PF02798">
    <property type="entry name" value="GST_N"/>
    <property type="match status" value="1"/>
</dbReference>
<dbReference type="AlphaFoldDB" id="A0A212U2W7"/>
<sequence length="217" mass="23682">MNLHLYYCPGTCSFVPHVALELVKESSGQNFDGTVINLKNGEHLKPEYKAINPRGQVPALIVDGKLITQVMAITGFLHDSFPKAQIFPTDAMAKAQAVSILAWMNNTVHPTFTRVFRSERFGDEAGKAGVKAMALEAFKGYLAEIDGLVSQGQTYICGDQLTPADIYAIAFIRWGGLAGINPANYPNYQAYVSRIAALPVVERIMKKEGINLNTFAG</sequence>
<dbReference type="GO" id="GO:0016740">
    <property type="term" value="F:transferase activity"/>
    <property type="evidence" value="ECO:0007669"/>
    <property type="project" value="UniProtKB-KW"/>
</dbReference>
<dbReference type="SUPFAM" id="SSF52833">
    <property type="entry name" value="Thioredoxin-like"/>
    <property type="match status" value="1"/>
</dbReference>
<dbReference type="CDD" id="cd03057">
    <property type="entry name" value="GST_N_Beta"/>
    <property type="match status" value="1"/>
</dbReference>
<dbReference type="Gene3D" id="1.20.1050.10">
    <property type="match status" value="1"/>
</dbReference>
<dbReference type="InterPro" id="IPR036249">
    <property type="entry name" value="Thioredoxin-like_sf"/>
</dbReference>
<dbReference type="PROSITE" id="PS50404">
    <property type="entry name" value="GST_NTER"/>
    <property type="match status" value="1"/>
</dbReference>
<dbReference type="SFLD" id="SFLDS00019">
    <property type="entry name" value="Glutathione_Transferase_(cytos"/>
    <property type="match status" value="1"/>
</dbReference>
<dbReference type="PANTHER" id="PTHR44051:SF8">
    <property type="entry name" value="GLUTATHIONE S-TRANSFERASE GSTA"/>
    <property type="match status" value="1"/>
</dbReference>
<dbReference type="InterPro" id="IPR004045">
    <property type="entry name" value="Glutathione_S-Trfase_N"/>
</dbReference>
<dbReference type="InterPro" id="IPR010987">
    <property type="entry name" value="Glutathione-S-Trfase_C-like"/>
</dbReference>
<evidence type="ECO:0000259" key="2">
    <source>
        <dbReference type="PROSITE" id="PS50404"/>
    </source>
</evidence>
<dbReference type="SFLD" id="SFLDG00358">
    <property type="entry name" value="Main_(cytGST)"/>
    <property type="match status" value="1"/>
</dbReference>
<dbReference type="Proteomes" id="UP000197215">
    <property type="component" value="Unassembled WGS sequence"/>
</dbReference>
<dbReference type="InterPro" id="IPR004046">
    <property type="entry name" value="GST_C"/>
</dbReference>
<evidence type="ECO:0000313" key="5">
    <source>
        <dbReference type="Proteomes" id="UP000197215"/>
    </source>
</evidence>
<dbReference type="PANTHER" id="PTHR44051">
    <property type="entry name" value="GLUTATHIONE S-TRANSFERASE-RELATED"/>
    <property type="match status" value="1"/>
</dbReference>
<evidence type="ECO:0000259" key="3">
    <source>
        <dbReference type="PROSITE" id="PS50405"/>
    </source>
</evidence>